<comment type="caution">
    <text evidence="5">The sequence shown here is derived from an EMBL/GenBank/DDBJ whole genome shotgun (WGS) entry which is preliminary data.</text>
</comment>
<evidence type="ECO:0000313" key="6">
    <source>
        <dbReference type="Proteomes" id="UP000693970"/>
    </source>
</evidence>
<dbReference type="PANTHER" id="PTHR14773">
    <property type="entry name" value="WD REPEAT-CONTAINING PROTEIN 76"/>
    <property type="match status" value="1"/>
</dbReference>
<protein>
    <submittedName>
        <fullName evidence="5">WD repeat-containing protein</fullName>
    </submittedName>
</protein>
<dbReference type="InterPro" id="IPR001680">
    <property type="entry name" value="WD40_rpt"/>
</dbReference>
<reference evidence="5" key="1">
    <citation type="journal article" date="2021" name="Sci. Rep.">
        <title>Diploid genomic architecture of Nitzschia inconspicua, an elite biomass production diatom.</title>
        <authorList>
            <person name="Oliver A."/>
            <person name="Podell S."/>
            <person name="Pinowska A."/>
            <person name="Traller J.C."/>
            <person name="Smith S.R."/>
            <person name="McClure R."/>
            <person name="Beliaev A."/>
            <person name="Bohutskyi P."/>
            <person name="Hill E.A."/>
            <person name="Rabines A."/>
            <person name="Zheng H."/>
            <person name="Allen L.Z."/>
            <person name="Kuo A."/>
            <person name="Grigoriev I.V."/>
            <person name="Allen A.E."/>
            <person name="Hazlebeck D."/>
            <person name="Allen E.E."/>
        </authorList>
    </citation>
    <scope>NUCLEOTIDE SEQUENCE</scope>
    <source>
        <strain evidence="5">Hildebrandi</strain>
    </source>
</reference>
<feature type="repeat" description="WD" evidence="3">
    <location>
        <begin position="445"/>
        <end position="479"/>
    </location>
</feature>
<feature type="region of interest" description="Disordered" evidence="4">
    <location>
        <begin position="108"/>
        <end position="145"/>
    </location>
</feature>
<accession>A0A9K3PHL6</accession>
<dbReference type="PROSITE" id="PS50082">
    <property type="entry name" value="WD_REPEATS_2"/>
    <property type="match status" value="1"/>
</dbReference>
<dbReference type="GO" id="GO:0003677">
    <property type="term" value="F:DNA binding"/>
    <property type="evidence" value="ECO:0007669"/>
    <property type="project" value="TreeGrafter"/>
</dbReference>
<gene>
    <name evidence="5" type="ORF">IV203_016687</name>
</gene>
<dbReference type="GO" id="GO:0005634">
    <property type="term" value="C:nucleus"/>
    <property type="evidence" value="ECO:0007669"/>
    <property type="project" value="TreeGrafter"/>
</dbReference>
<dbReference type="Proteomes" id="UP000693970">
    <property type="component" value="Unassembled WGS sequence"/>
</dbReference>
<keyword evidence="2" id="KW-0677">Repeat</keyword>
<dbReference type="InterPro" id="IPR050853">
    <property type="entry name" value="WD_repeat_DNA-damage-binding"/>
</dbReference>
<evidence type="ECO:0000256" key="1">
    <source>
        <dbReference type="ARBA" id="ARBA00022574"/>
    </source>
</evidence>
<proteinExistence type="predicted"/>
<dbReference type="PANTHER" id="PTHR14773:SF0">
    <property type="entry name" value="WD REPEAT-CONTAINING PROTEIN 76"/>
    <property type="match status" value="1"/>
</dbReference>
<reference evidence="5" key="2">
    <citation type="submission" date="2021-04" db="EMBL/GenBank/DDBJ databases">
        <authorList>
            <person name="Podell S."/>
        </authorList>
    </citation>
    <scope>NUCLEOTIDE SEQUENCE</scope>
    <source>
        <strain evidence="5">Hildebrandi</strain>
    </source>
</reference>
<dbReference type="EMBL" id="JAGRRH010000020">
    <property type="protein sequence ID" value="KAG7347982.1"/>
    <property type="molecule type" value="Genomic_DNA"/>
</dbReference>
<sequence>MARTSRPTRSTRSAMKQNPNDDDCDEEEKQVAVAKAKAVVVKKTYNEEEASDVDESKDDTDIAAAAYVLDGVQYTTYMDFVAAKRKRNEDRMRALGFMDASTKFTTTKRNAAASSSANATKRGIKRTKTTDTPARPTEIRKSSRLSGSKTQLISLDYYVNDWNRDSTTIVREEGEGGDDSGKTEEEVMEKFFKDRVNDGSDLTLEQAIELNDAKWNRDNSVAQAQALMEEIKHSENSGTKSRSTSQSKKTSSPTSVISAVTDDSTIAAGFAWKINGLSIDKEEWVAKVTPDRIYYVTTHPSESKLVCCAGDKQGYVGLWDVDIVSTNDNNHGVSLFRPHSRPISCLEWLNHDSMITASYDGSVRRLNVEKGIFEEIFATYDSDSTYLEDLGYGLDQGYRYWTQYVMTDPRSAGTTNPCLFVSTSVGDVFHVDLRSSRKGMITFHESVSDKKINTVSLHPNGNTLATAGNDGVVRLFDIRRFGDNRARSKSKASPKPLCQQVAGLSVSSAFFSPSGKSLLTTSFANRLDLTEDAHLKSDGTTVKPSTSIRHNNQTGRWLTTFQAKWHPTLEIFCSGSMDKPRCMEVFDSRGKMIRAITGESLSSVMSRTCFHPSSTNLVIVGGNSSGRVVAVRYCKHWIIDYRNLRNMELIYAVDFVRLHNIIVFRLRSFDCVRRFHQFFRTDGLNHPDLKTTACCTPYH</sequence>
<dbReference type="Pfam" id="PF00400">
    <property type="entry name" value="WD40"/>
    <property type="match status" value="2"/>
</dbReference>
<evidence type="ECO:0000313" key="5">
    <source>
        <dbReference type="EMBL" id="KAG7347982.1"/>
    </source>
</evidence>
<organism evidence="5 6">
    <name type="scientific">Nitzschia inconspicua</name>
    <dbReference type="NCBI Taxonomy" id="303405"/>
    <lineage>
        <taxon>Eukaryota</taxon>
        <taxon>Sar</taxon>
        <taxon>Stramenopiles</taxon>
        <taxon>Ochrophyta</taxon>
        <taxon>Bacillariophyta</taxon>
        <taxon>Bacillariophyceae</taxon>
        <taxon>Bacillariophycidae</taxon>
        <taxon>Bacillariales</taxon>
        <taxon>Bacillariaceae</taxon>
        <taxon>Nitzschia</taxon>
    </lineage>
</organism>
<feature type="region of interest" description="Disordered" evidence="4">
    <location>
        <begin position="231"/>
        <end position="257"/>
    </location>
</feature>
<dbReference type="OrthoDB" id="9890280at2759"/>
<feature type="region of interest" description="Disordered" evidence="4">
    <location>
        <begin position="1"/>
        <end position="29"/>
    </location>
</feature>
<name>A0A9K3PHL6_9STRA</name>
<keyword evidence="6" id="KW-1185">Reference proteome</keyword>
<evidence type="ECO:0000256" key="4">
    <source>
        <dbReference type="SAM" id="MobiDB-lite"/>
    </source>
</evidence>
<dbReference type="SMART" id="SM00320">
    <property type="entry name" value="WD40"/>
    <property type="match status" value="3"/>
</dbReference>
<dbReference type="GO" id="GO:2000001">
    <property type="term" value="P:regulation of DNA damage checkpoint"/>
    <property type="evidence" value="ECO:0007669"/>
    <property type="project" value="TreeGrafter"/>
</dbReference>
<keyword evidence="1 3" id="KW-0853">WD repeat</keyword>
<feature type="compositionally biased region" description="Low complexity" evidence="4">
    <location>
        <begin position="237"/>
        <end position="255"/>
    </location>
</feature>
<feature type="compositionally biased region" description="Low complexity" evidence="4">
    <location>
        <begin position="108"/>
        <end position="121"/>
    </location>
</feature>
<evidence type="ECO:0000256" key="2">
    <source>
        <dbReference type="ARBA" id="ARBA00022737"/>
    </source>
</evidence>
<evidence type="ECO:0000256" key="3">
    <source>
        <dbReference type="PROSITE-ProRule" id="PRU00221"/>
    </source>
</evidence>
<dbReference type="AlphaFoldDB" id="A0A9K3PHL6"/>
<feature type="compositionally biased region" description="Low complexity" evidence="4">
    <location>
        <begin position="1"/>
        <end position="13"/>
    </location>
</feature>